<dbReference type="InterPro" id="IPR025857">
    <property type="entry name" value="MacB_PCD"/>
</dbReference>
<feature type="transmembrane region" description="Helical" evidence="7">
    <location>
        <begin position="657"/>
        <end position="677"/>
    </location>
</feature>
<keyword evidence="11" id="KW-1185">Reference proteome</keyword>
<feature type="domain" description="ABC3 transporter permease C-terminal" evidence="8">
    <location>
        <begin position="489"/>
        <end position="603"/>
    </location>
</feature>
<proteinExistence type="predicted"/>
<evidence type="ECO:0000259" key="8">
    <source>
        <dbReference type="Pfam" id="PF02687"/>
    </source>
</evidence>
<dbReference type="Pfam" id="PF12704">
    <property type="entry name" value="MacB_PCD"/>
    <property type="match status" value="1"/>
</dbReference>
<feature type="coiled-coil region" evidence="6">
    <location>
        <begin position="338"/>
        <end position="365"/>
    </location>
</feature>
<evidence type="ECO:0000256" key="3">
    <source>
        <dbReference type="ARBA" id="ARBA00022692"/>
    </source>
</evidence>
<keyword evidence="4 7" id="KW-1133">Transmembrane helix</keyword>
<evidence type="ECO:0000256" key="2">
    <source>
        <dbReference type="ARBA" id="ARBA00022475"/>
    </source>
</evidence>
<evidence type="ECO:0000259" key="9">
    <source>
        <dbReference type="Pfam" id="PF12704"/>
    </source>
</evidence>
<dbReference type="EMBL" id="NFLJ01000009">
    <property type="protein sequence ID" value="OUQ35249.1"/>
    <property type="molecule type" value="Genomic_DNA"/>
</dbReference>
<dbReference type="AlphaFoldDB" id="A0A1Y4SZ83"/>
<protein>
    <recommendedName>
        <fullName evidence="12">ABC transporter permease</fullName>
    </recommendedName>
</protein>
<dbReference type="RefSeq" id="WP_087245173.1">
    <property type="nucleotide sequence ID" value="NZ_NFLJ01000009.1"/>
</dbReference>
<feature type="transmembrane region" description="Helical" evidence="7">
    <location>
        <begin position="979"/>
        <end position="996"/>
    </location>
</feature>
<feature type="coiled-coil region" evidence="6">
    <location>
        <begin position="401"/>
        <end position="453"/>
    </location>
</feature>
<comment type="caution">
    <text evidence="10">The sequence shown here is derived from an EMBL/GenBank/DDBJ whole genome shotgun (WGS) entry which is preliminary data.</text>
</comment>
<evidence type="ECO:0000256" key="6">
    <source>
        <dbReference type="SAM" id="Coils"/>
    </source>
</evidence>
<dbReference type="PANTHER" id="PTHR30287">
    <property type="entry name" value="MEMBRANE COMPONENT OF PREDICTED ABC SUPERFAMILY METABOLITE UPTAKE TRANSPORTER"/>
    <property type="match status" value="1"/>
</dbReference>
<evidence type="ECO:0000256" key="4">
    <source>
        <dbReference type="ARBA" id="ARBA00022989"/>
    </source>
</evidence>
<evidence type="ECO:0000313" key="11">
    <source>
        <dbReference type="Proteomes" id="UP000195305"/>
    </source>
</evidence>
<keyword evidence="5 7" id="KW-0472">Membrane</keyword>
<dbReference type="InterPro" id="IPR038766">
    <property type="entry name" value="Membrane_comp_ABC_pdt"/>
</dbReference>
<comment type="subcellular location">
    <subcellularLocation>
        <location evidence="1">Cell membrane</location>
        <topology evidence="1">Multi-pass membrane protein</topology>
    </subcellularLocation>
</comment>
<reference evidence="10 11" key="1">
    <citation type="journal article" date="2018" name="BMC Genomics">
        <title>Whole genome sequencing and function prediction of 133 gut anaerobes isolated from chicken caecum in pure cultures.</title>
        <authorList>
            <person name="Medvecky M."/>
            <person name="Cejkova D."/>
            <person name="Polansky O."/>
            <person name="Karasova D."/>
            <person name="Kubasova T."/>
            <person name="Cizek A."/>
            <person name="Rychlik I."/>
        </authorList>
    </citation>
    <scope>NUCLEOTIDE SEQUENCE [LARGE SCALE GENOMIC DNA]</scope>
    <source>
        <strain evidence="10 11">An13</strain>
    </source>
</reference>
<name>A0A1Y4SZ83_9FIRM</name>
<organism evidence="10 11">
    <name type="scientific">Massilimicrobiota timonensis</name>
    <dbReference type="NCBI Taxonomy" id="1776392"/>
    <lineage>
        <taxon>Bacteria</taxon>
        <taxon>Bacillati</taxon>
        <taxon>Bacillota</taxon>
        <taxon>Erysipelotrichia</taxon>
        <taxon>Erysipelotrichales</taxon>
        <taxon>Erysipelotrichaceae</taxon>
        <taxon>Massilimicrobiota</taxon>
    </lineage>
</organism>
<gene>
    <name evidence="10" type="ORF">B5E75_04280</name>
</gene>
<dbReference type="OrthoDB" id="5137249at2"/>
<dbReference type="Proteomes" id="UP000195305">
    <property type="component" value="Unassembled WGS sequence"/>
</dbReference>
<dbReference type="PANTHER" id="PTHR30287:SF1">
    <property type="entry name" value="INNER MEMBRANE PROTEIN"/>
    <property type="match status" value="1"/>
</dbReference>
<evidence type="ECO:0000313" key="10">
    <source>
        <dbReference type="EMBL" id="OUQ35249.1"/>
    </source>
</evidence>
<keyword evidence="6" id="KW-0175">Coiled coil</keyword>
<feature type="transmembrane region" description="Helical" evidence="7">
    <location>
        <begin position="940"/>
        <end position="959"/>
    </location>
</feature>
<keyword evidence="3 7" id="KW-0812">Transmembrane</keyword>
<dbReference type="Pfam" id="PF02687">
    <property type="entry name" value="FtsX"/>
    <property type="match status" value="2"/>
</dbReference>
<keyword evidence="2" id="KW-1003">Cell membrane</keyword>
<feature type="domain" description="MacB-like periplasmic core" evidence="9">
    <location>
        <begin position="661"/>
        <end position="847"/>
    </location>
</feature>
<evidence type="ECO:0000256" key="5">
    <source>
        <dbReference type="ARBA" id="ARBA00023136"/>
    </source>
</evidence>
<feature type="transmembrane region" description="Helical" evidence="7">
    <location>
        <begin position="21"/>
        <end position="41"/>
    </location>
</feature>
<dbReference type="GO" id="GO:0005886">
    <property type="term" value="C:plasma membrane"/>
    <property type="evidence" value="ECO:0007669"/>
    <property type="project" value="UniProtKB-SubCell"/>
</dbReference>
<feature type="transmembrane region" description="Helical" evidence="7">
    <location>
        <begin position="887"/>
        <end position="907"/>
    </location>
</feature>
<evidence type="ECO:0000256" key="7">
    <source>
        <dbReference type="SAM" id="Phobius"/>
    </source>
</evidence>
<dbReference type="InterPro" id="IPR003838">
    <property type="entry name" value="ABC3_permease_C"/>
</dbReference>
<evidence type="ECO:0000256" key="1">
    <source>
        <dbReference type="ARBA" id="ARBA00004651"/>
    </source>
</evidence>
<accession>A0A1Y4SZ83</accession>
<sequence length="1017" mass="116519">MVKRKKKAYWKNLRKTILTSKARFFSIFAIVFLGAAFFAGLRNTPGTMTQSMDHYLDKHHYADLTYMASLGFSKDDISEIQNISGIEDIQYGYQFDALIHHNDSLAGVTVYASEQYDQDMLNQPYLVDGRYPQKDNECVIDEEMLAEDYQIGDEISIHNDQGEKTFKIVGVVNDVRYIAITDRGTNTLGDGTNAGYIEILNENNDFLAMPEDLYELRDEDILYNQISVCVKGAKEYNVFSEAYDDYIEDVNTKIKSTLSLKMSRLYEDLTSDAKTKLDEAQKEYDEGYQTYSDSKDLFDEKILEAKIQLTNAKITLATKEAEYLKAQSTASSQIQDMLETIESTSEELKGNLESLQKELENYQNENTENISPEVQKSIASLEKMGDILKNASSSLDGLTQLNEASIAIEKAKLEIQQQENQLTLEELKTNNELEKAQDKLDQAKSQLDEARDQVDQIPKGRLYTLTRHENSGLVNFDSNKDSISSIADIFPLMFFLVSALVSLTTMTRMVEEQRSQSGTLRALGYSKWDVMKQYIIYVIFATFFACILGIVSGTQFFPRIIYYLYNLMLFQVDAPISIYASTWVLLETVFISVFVILAVTLFVCMSELNLMPAVLMRPKAPKVGKRILLERIHWLWRRLSFNQKVTMRNIFRYKKRFFMSVIGIAGCTALIITGFGVKSSVSQVVDKQYQDVFTYDYLVRLEDSVSTKTAQNYQKDLLNRSEVANVEYVLNKSINILKDKEDLYGSLIVYQSMDNMKNFVQFRNYQTYKDLVLDDEGVILTAKAAELLGVEDNDTIDIELNETKYSVKVSGITENYFMNYIYMSQTLYESLTLQDLEVNNAFLILQDDRASSQKTLEAYMQDKGYGNLTNVSSIGEEFDKQVQSVNLVVVILIVCAGALNFIVLYNLTNINIQERKSEIATIKVLGFRRKEVYDYIFRENVLLSVIGSLLGMIFGYFLHKFIILTVELDMTMFVRQLNISSYIYAIIMTLGFTYFINFTMRHVLNKVDMVESLKSIE</sequence>
<evidence type="ECO:0008006" key="12">
    <source>
        <dbReference type="Google" id="ProtNLM"/>
    </source>
</evidence>
<feature type="transmembrane region" description="Helical" evidence="7">
    <location>
        <begin position="489"/>
        <end position="507"/>
    </location>
</feature>
<feature type="transmembrane region" description="Helical" evidence="7">
    <location>
        <begin position="534"/>
        <end position="556"/>
    </location>
</feature>
<feature type="domain" description="ABC3 transporter permease C-terminal" evidence="8">
    <location>
        <begin position="891"/>
        <end position="996"/>
    </location>
</feature>
<feature type="transmembrane region" description="Helical" evidence="7">
    <location>
        <begin position="576"/>
        <end position="603"/>
    </location>
</feature>